<proteinExistence type="predicted"/>
<dbReference type="Proteomes" id="UP001178461">
    <property type="component" value="Chromosome 2"/>
</dbReference>
<sequence>MQMLMEELRLPELPEPAFITMTDNSVAQHTITAHYDLQHFNLAQLCSPSTIDLAAVLLVQQRCVSTPGILILGLPIWMTFDVKNETYKKGKGKCLNDEISSVDILKAAYLEVYLLGLTTRAIRTVVTKLKIAWPKPLKRRERALLQDG</sequence>
<name>A0AA35JX90_9SAUR</name>
<organism evidence="1 2">
    <name type="scientific">Podarcis lilfordi</name>
    <name type="common">Lilford's wall lizard</name>
    <dbReference type="NCBI Taxonomy" id="74358"/>
    <lineage>
        <taxon>Eukaryota</taxon>
        <taxon>Metazoa</taxon>
        <taxon>Chordata</taxon>
        <taxon>Craniata</taxon>
        <taxon>Vertebrata</taxon>
        <taxon>Euteleostomi</taxon>
        <taxon>Lepidosauria</taxon>
        <taxon>Squamata</taxon>
        <taxon>Bifurcata</taxon>
        <taxon>Unidentata</taxon>
        <taxon>Episquamata</taxon>
        <taxon>Laterata</taxon>
        <taxon>Lacertibaenia</taxon>
        <taxon>Lacertidae</taxon>
        <taxon>Podarcis</taxon>
    </lineage>
</organism>
<reference evidence="1" key="1">
    <citation type="submission" date="2022-12" db="EMBL/GenBank/DDBJ databases">
        <authorList>
            <person name="Alioto T."/>
            <person name="Alioto T."/>
            <person name="Gomez Garrido J."/>
        </authorList>
    </citation>
    <scope>NUCLEOTIDE SEQUENCE</scope>
</reference>
<gene>
    <name evidence="1" type="ORF">PODLI_1B003180</name>
</gene>
<accession>A0AA35JX90</accession>
<evidence type="ECO:0000313" key="1">
    <source>
        <dbReference type="EMBL" id="CAI5767535.1"/>
    </source>
</evidence>
<evidence type="ECO:0000313" key="2">
    <source>
        <dbReference type="Proteomes" id="UP001178461"/>
    </source>
</evidence>
<protein>
    <submittedName>
        <fullName evidence="1">Uncharacterized protein</fullName>
    </submittedName>
</protein>
<dbReference type="EMBL" id="OX395127">
    <property type="protein sequence ID" value="CAI5767535.1"/>
    <property type="molecule type" value="Genomic_DNA"/>
</dbReference>
<keyword evidence="2" id="KW-1185">Reference proteome</keyword>
<dbReference type="AlphaFoldDB" id="A0AA35JX90"/>